<dbReference type="EMBL" id="BMHY01000007">
    <property type="protein sequence ID" value="GGG77356.1"/>
    <property type="molecule type" value="Genomic_DNA"/>
</dbReference>
<protein>
    <submittedName>
        <fullName evidence="1">Uncharacterized protein</fullName>
    </submittedName>
</protein>
<dbReference type="AlphaFoldDB" id="A0A917M507"/>
<evidence type="ECO:0000313" key="2">
    <source>
        <dbReference type="Proteomes" id="UP000600247"/>
    </source>
</evidence>
<name>A0A917M507_9BACL</name>
<accession>A0A917M507</accession>
<gene>
    <name evidence="1" type="ORF">GCM10010918_37550</name>
</gene>
<dbReference type="RefSeq" id="WP_188890722.1">
    <property type="nucleotide sequence ID" value="NZ_BMHY01000007.1"/>
</dbReference>
<reference evidence="1 2" key="1">
    <citation type="journal article" date="2014" name="Int. J. Syst. Evol. Microbiol.">
        <title>Complete genome sequence of Corynebacterium casei LMG S-19264T (=DSM 44701T), isolated from a smear-ripened cheese.</title>
        <authorList>
            <consortium name="US DOE Joint Genome Institute (JGI-PGF)"/>
            <person name="Walter F."/>
            <person name="Albersmeier A."/>
            <person name="Kalinowski J."/>
            <person name="Ruckert C."/>
        </authorList>
    </citation>
    <scope>NUCLEOTIDE SEQUENCE [LARGE SCALE GENOMIC DNA]</scope>
    <source>
        <strain evidence="1 2">CGMCC 1.15286</strain>
    </source>
</reference>
<keyword evidence="2" id="KW-1185">Reference proteome</keyword>
<dbReference type="Pfam" id="PF21820">
    <property type="entry name" value="DUF6886"/>
    <property type="match status" value="1"/>
</dbReference>
<comment type="caution">
    <text evidence="1">The sequence shown here is derived from an EMBL/GenBank/DDBJ whole genome shotgun (WGS) entry which is preliminary data.</text>
</comment>
<dbReference type="Proteomes" id="UP000600247">
    <property type="component" value="Unassembled WGS sequence"/>
</dbReference>
<sequence length="171" mass="19589">MLYHISDESDIELFRPRPPAAYPGMSPVVWALDEAHLINYLFPRECPRIIYALSDGVSDVDRERFFSYTTAKTVIAVESGWYERINQARLYQYAFDLVEFECFDETAGYYISKNTVKPQFVEAIDDLLHKITASGAELRVTPNLHLLRDAVLSSTVDDFSIIRFRNAAAHS</sequence>
<organism evidence="1 2">
    <name type="scientific">Paenibacillus radicis</name>
    <name type="common">ex Gao et al. 2016</name>
    <dbReference type="NCBI Taxonomy" id="1737354"/>
    <lineage>
        <taxon>Bacteria</taxon>
        <taxon>Bacillati</taxon>
        <taxon>Bacillota</taxon>
        <taxon>Bacilli</taxon>
        <taxon>Bacillales</taxon>
        <taxon>Paenibacillaceae</taxon>
        <taxon>Paenibacillus</taxon>
    </lineage>
</organism>
<proteinExistence type="predicted"/>
<evidence type="ECO:0000313" key="1">
    <source>
        <dbReference type="EMBL" id="GGG77356.1"/>
    </source>
</evidence>
<dbReference type="InterPro" id="IPR049253">
    <property type="entry name" value="DUF6886"/>
</dbReference>